<dbReference type="PROSITE" id="PS00723">
    <property type="entry name" value="POLYPRENYL_SYNTHASE_1"/>
    <property type="match status" value="1"/>
</dbReference>
<dbReference type="SFLD" id="SFLDS00005">
    <property type="entry name" value="Isoprenoid_Synthase_Type_I"/>
    <property type="match status" value="1"/>
</dbReference>
<keyword evidence="1" id="KW-0808">Transferase</keyword>
<sequence length="743" mass="82662">METLSYQSKLVPADEASRTGCFTTLPVRIHPRDDLADAASRRFVKDWAREIGDGREKKTHFSFSPVGNWSSLIYPEAIPERLGVLAYLSDLGLIHDDKGEGLSIDEAKAENDELHAALDPDDERSLSPDSRAMKTKKLVSQCILECVKLDHELGLNMLAAFRDVWLAISEKNSDKEAHTIEEYLQYRSENGGMLVFWPMLQFSLATSLSEADHTLVQPIIDAATEGLLLANDYFSWERECRELKSGRSQRIVSAVELFIRTQGLSTEAAKDEVKRRIIKSERDFCQRRDELYMAQPDIPVKLRRWIDCAGLAVSGNHYWCSACPRQNAWKNETLANRVNSSAINGIKAHKTTNGTLANGSNTVNATNGNGTKRGFTPSAEDETPTKKRKESGSNGSKRSDCDSFDCYEVSSYPLYEPSNLALDAPADYISNMPSKGVRGALIDALNTWLHAPPAAIKNITSVVNTLHNASLILDDLQDNSPLRRGLPAAHVIFGPAQSINSATFMFVRAVGQVAHGLSPAALTAVLEELEGLYLGQSWDLYWKHNLVCPSEAEYVNMVDHKTGGMFRMLLRMLQAESSSSAATRAEKTTQSTPPMTPPSHLNFERLTLLFGRFFQIRDDYMNFGDYAAQKGLCEDLDEGKFSYPVVYCLAHHPEYRGHILGVFRQRPTSATSTGSPLSKECKAHLTACLKKCGAFDKTLDCLRDLERELEREIERLERAAGEANPMLRLCLAKLSVQGIARVE</sequence>
<dbReference type="InterPro" id="IPR008949">
    <property type="entry name" value="Isoprenoid_synthase_dom_sf"/>
</dbReference>
<evidence type="ECO:0000313" key="5">
    <source>
        <dbReference type="EMBL" id="KAK8022391.1"/>
    </source>
</evidence>
<reference evidence="5 6" key="1">
    <citation type="submission" date="2023-01" db="EMBL/GenBank/DDBJ databases">
        <title>Analysis of 21 Apiospora genomes using comparative genomics revels a genus with tremendous synthesis potential of carbohydrate active enzymes and secondary metabolites.</title>
        <authorList>
            <person name="Sorensen T."/>
        </authorList>
    </citation>
    <scope>NUCLEOTIDE SEQUENCE [LARGE SCALE GENOMIC DNA]</scope>
    <source>
        <strain evidence="5 6">CBS 33761</strain>
    </source>
</reference>
<keyword evidence="6" id="KW-1185">Reference proteome</keyword>
<feature type="region of interest" description="Disordered" evidence="4">
    <location>
        <begin position="351"/>
        <end position="400"/>
    </location>
</feature>
<keyword evidence="3" id="KW-0460">Magnesium</keyword>
<protein>
    <submittedName>
        <fullName evidence="5">Ophiobolin F synthase</fullName>
    </submittedName>
</protein>
<evidence type="ECO:0000256" key="3">
    <source>
        <dbReference type="ARBA" id="ARBA00022842"/>
    </source>
</evidence>
<comment type="caution">
    <text evidence="5">The sequence shown here is derived from an EMBL/GenBank/DDBJ whole genome shotgun (WGS) entry which is preliminary data.</text>
</comment>
<dbReference type="EMBL" id="JAQQWK010000012">
    <property type="protein sequence ID" value="KAK8022391.1"/>
    <property type="molecule type" value="Genomic_DNA"/>
</dbReference>
<dbReference type="Proteomes" id="UP001444661">
    <property type="component" value="Unassembled WGS sequence"/>
</dbReference>
<accession>A0ABR1RWU1</accession>
<gene>
    <name evidence="5" type="ORF">PG993_013158</name>
</gene>
<dbReference type="Gene3D" id="1.10.600.10">
    <property type="entry name" value="Farnesyl Diphosphate Synthase"/>
    <property type="match status" value="2"/>
</dbReference>
<proteinExistence type="predicted"/>
<evidence type="ECO:0000256" key="4">
    <source>
        <dbReference type="SAM" id="MobiDB-lite"/>
    </source>
</evidence>
<name>A0ABR1RWU1_9PEZI</name>
<keyword evidence="2" id="KW-0479">Metal-binding</keyword>
<evidence type="ECO:0000256" key="2">
    <source>
        <dbReference type="ARBA" id="ARBA00022723"/>
    </source>
</evidence>
<dbReference type="Pfam" id="PF00348">
    <property type="entry name" value="polyprenyl_synt"/>
    <property type="match status" value="1"/>
</dbReference>
<dbReference type="InterPro" id="IPR033749">
    <property type="entry name" value="Polyprenyl_synt_CS"/>
</dbReference>
<dbReference type="InterPro" id="IPR000092">
    <property type="entry name" value="Polyprenyl_synt"/>
</dbReference>
<dbReference type="PROSITE" id="PS00444">
    <property type="entry name" value="POLYPRENYL_SYNTHASE_2"/>
    <property type="match status" value="1"/>
</dbReference>
<dbReference type="PANTHER" id="PTHR12001">
    <property type="entry name" value="GERANYLGERANYL PYROPHOSPHATE SYNTHASE"/>
    <property type="match status" value="1"/>
</dbReference>
<evidence type="ECO:0000313" key="6">
    <source>
        <dbReference type="Proteomes" id="UP001444661"/>
    </source>
</evidence>
<dbReference type="PANTHER" id="PTHR12001:SF72">
    <property type="entry name" value="THIJ_PFPI FAMILY PROTEIN (AFU_ORTHOLOGUE AFUA_3G01210)-RELATED"/>
    <property type="match status" value="1"/>
</dbReference>
<dbReference type="SUPFAM" id="SSF48576">
    <property type="entry name" value="Terpenoid synthases"/>
    <property type="match status" value="2"/>
</dbReference>
<organism evidence="5 6">
    <name type="scientific">Apiospora rasikravindrae</name>
    <dbReference type="NCBI Taxonomy" id="990691"/>
    <lineage>
        <taxon>Eukaryota</taxon>
        <taxon>Fungi</taxon>
        <taxon>Dikarya</taxon>
        <taxon>Ascomycota</taxon>
        <taxon>Pezizomycotina</taxon>
        <taxon>Sordariomycetes</taxon>
        <taxon>Xylariomycetidae</taxon>
        <taxon>Amphisphaeriales</taxon>
        <taxon>Apiosporaceae</taxon>
        <taxon>Apiospora</taxon>
    </lineage>
</organism>
<feature type="compositionally biased region" description="Polar residues" evidence="4">
    <location>
        <begin position="351"/>
        <end position="370"/>
    </location>
</feature>
<dbReference type="Pfam" id="PF19086">
    <property type="entry name" value="Terpene_syn_C_2"/>
    <property type="match status" value="1"/>
</dbReference>
<evidence type="ECO:0000256" key="1">
    <source>
        <dbReference type="ARBA" id="ARBA00022679"/>
    </source>
</evidence>